<organism evidence="1 2">
    <name type="scientific">Podila minutissima</name>
    <dbReference type="NCBI Taxonomy" id="64525"/>
    <lineage>
        <taxon>Eukaryota</taxon>
        <taxon>Fungi</taxon>
        <taxon>Fungi incertae sedis</taxon>
        <taxon>Mucoromycota</taxon>
        <taxon>Mortierellomycotina</taxon>
        <taxon>Mortierellomycetes</taxon>
        <taxon>Mortierellales</taxon>
        <taxon>Mortierellaceae</taxon>
        <taxon>Podila</taxon>
    </lineage>
</organism>
<reference evidence="1" key="1">
    <citation type="journal article" date="2020" name="Fungal Divers.">
        <title>Resolving the Mortierellaceae phylogeny through synthesis of multi-gene phylogenetics and phylogenomics.</title>
        <authorList>
            <person name="Vandepol N."/>
            <person name="Liber J."/>
            <person name="Desiro A."/>
            <person name="Na H."/>
            <person name="Kennedy M."/>
            <person name="Barry K."/>
            <person name="Grigoriev I.V."/>
            <person name="Miller A.N."/>
            <person name="O'Donnell K."/>
            <person name="Stajich J.E."/>
            <person name="Bonito G."/>
        </authorList>
    </citation>
    <scope>NUCLEOTIDE SEQUENCE</scope>
    <source>
        <strain evidence="1">NVP1</strain>
    </source>
</reference>
<protein>
    <submittedName>
        <fullName evidence="1">Uncharacterized protein</fullName>
    </submittedName>
</protein>
<proteinExistence type="predicted"/>
<accession>A0A9P5VKD9</accession>
<evidence type="ECO:0000313" key="2">
    <source>
        <dbReference type="Proteomes" id="UP000696485"/>
    </source>
</evidence>
<dbReference type="EMBL" id="JAAAUY010000508">
    <property type="protein sequence ID" value="KAF9329068.1"/>
    <property type="molecule type" value="Genomic_DNA"/>
</dbReference>
<sequence>MSLAPYASGPSDFNLEGTITSPIRINSFHRATRGLSLDVEIGSVLGSVHVETRTNHMYYDPDDGDEDGEDPEAPAHKVAVSSAIGEVKLTVTAPKKGLEPEDEYRTDPLKIKPGYLFVDAKSTTGYVEAQAIEAKSANNDVAAVLSDKFLGEVEVKSTLKRAYVYEADGSESLLDWFYKTPPPAVPLN</sequence>
<comment type="caution">
    <text evidence="1">The sequence shown here is derived from an EMBL/GenBank/DDBJ whole genome shotgun (WGS) entry which is preliminary data.</text>
</comment>
<gene>
    <name evidence="1" type="ORF">BG006_007840</name>
</gene>
<keyword evidence="2" id="KW-1185">Reference proteome</keyword>
<evidence type="ECO:0000313" key="1">
    <source>
        <dbReference type="EMBL" id="KAF9329068.1"/>
    </source>
</evidence>
<name>A0A9P5VKD9_9FUNG</name>
<dbReference type="AlphaFoldDB" id="A0A9P5VKD9"/>
<dbReference type="Proteomes" id="UP000696485">
    <property type="component" value="Unassembled WGS sequence"/>
</dbReference>